<dbReference type="SUPFAM" id="SSF50494">
    <property type="entry name" value="Trypsin-like serine proteases"/>
    <property type="match status" value="1"/>
</dbReference>
<dbReference type="GO" id="GO:0004252">
    <property type="term" value="F:serine-type endopeptidase activity"/>
    <property type="evidence" value="ECO:0007669"/>
    <property type="project" value="InterPro"/>
</dbReference>
<dbReference type="PRINTS" id="PR00722">
    <property type="entry name" value="CHYMOTRYPSIN"/>
</dbReference>
<organism evidence="6 7">
    <name type="scientific">Brenthis ino</name>
    <name type="common">lesser marbled fritillary</name>
    <dbReference type="NCBI Taxonomy" id="405034"/>
    <lineage>
        <taxon>Eukaryota</taxon>
        <taxon>Metazoa</taxon>
        <taxon>Ecdysozoa</taxon>
        <taxon>Arthropoda</taxon>
        <taxon>Hexapoda</taxon>
        <taxon>Insecta</taxon>
        <taxon>Pterygota</taxon>
        <taxon>Neoptera</taxon>
        <taxon>Endopterygota</taxon>
        <taxon>Lepidoptera</taxon>
        <taxon>Glossata</taxon>
        <taxon>Ditrysia</taxon>
        <taxon>Papilionoidea</taxon>
        <taxon>Nymphalidae</taxon>
        <taxon>Heliconiinae</taxon>
        <taxon>Argynnini</taxon>
        <taxon>Brenthis</taxon>
    </lineage>
</organism>
<feature type="domain" description="Peptidase S1" evidence="5">
    <location>
        <begin position="38"/>
        <end position="277"/>
    </location>
</feature>
<keyword evidence="3" id="KW-0378">Hydrolase</keyword>
<dbReference type="InterPro" id="IPR001314">
    <property type="entry name" value="Peptidase_S1A"/>
</dbReference>
<dbReference type="EMBL" id="OV170226">
    <property type="protein sequence ID" value="CAH0727223.1"/>
    <property type="molecule type" value="Genomic_DNA"/>
</dbReference>
<evidence type="ECO:0000256" key="2">
    <source>
        <dbReference type="ARBA" id="ARBA00024195"/>
    </source>
</evidence>
<dbReference type="InterPro" id="IPR001254">
    <property type="entry name" value="Trypsin_dom"/>
</dbReference>
<dbReference type="PROSITE" id="PS00135">
    <property type="entry name" value="TRYPSIN_SER"/>
    <property type="match status" value="1"/>
</dbReference>
<dbReference type="CDD" id="cd00190">
    <property type="entry name" value="Tryp_SPc"/>
    <property type="match status" value="1"/>
</dbReference>
<feature type="chain" id="PRO_5035464319" description="Peptidase S1 domain-containing protein" evidence="4">
    <location>
        <begin position="19"/>
        <end position="277"/>
    </location>
</feature>
<dbReference type="Gene3D" id="2.40.10.10">
    <property type="entry name" value="Trypsin-like serine proteases"/>
    <property type="match status" value="1"/>
</dbReference>
<protein>
    <recommendedName>
        <fullName evidence="5">Peptidase S1 domain-containing protein</fullName>
    </recommendedName>
</protein>
<dbReference type="SMART" id="SM00020">
    <property type="entry name" value="Tryp_SPc"/>
    <property type="match status" value="1"/>
</dbReference>
<evidence type="ECO:0000256" key="3">
    <source>
        <dbReference type="RuleBase" id="RU363034"/>
    </source>
</evidence>
<dbReference type="PROSITE" id="PS00134">
    <property type="entry name" value="TRYPSIN_HIS"/>
    <property type="match status" value="1"/>
</dbReference>
<dbReference type="AlphaFoldDB" id="A0A8J9VQA5"/>
<sequence>MLFKAGILILMLFIGSYAFPVEDDLSIYFDHTDASARIVGGTTADIVPHMVGLVTSLIGRTLFCGGSLVSTRHVLTAAHCIEPVQYPGGLSSTLRGIVGTNHFSYGGTEIVFARAILHPDFNSRTIKNDIGILVSSFNISLSNSIGLVSLSYDWVDPGVATSTSGWGATKAGGMVSLVLLTLHAQVVDGESCKNDVARRAAELELRNAPLVDPYLEICTFHSNHHGVCGGDSGSALIRKDNGQQIGIVSWSIPCAQNAPDMFVRVSTYKDWLQQNLH</sequence>
<name>A0A8J9VQA5_9NEOP</name>
<dbReference type="InterPro" id="IPR043504">
    <property type="entry name" value="Peptidase_S1_PA_chymotrypsin"/>
</dbReference>
<keyword evidence="1" id="KW-1015">Disulfide bond</keyword>
<feature type="signal peptide" evidence="4">
    <location>
        <begin position="1"/>
        <end position="18"/>
    </location>
</feature>
<evidence type="ECO:0000259" key="5">
    <source>
        <dbReference type="PROSITE" id="PS50240"/>
    </source>
</evidence>
<dbReference type="InterPro" id="IPR009003">
    <property type="entry name" value="Peptidase_S1_PA"/>
</dbReference>
<dbReference type="Pfam" id="PF00089">
    <property type="entry name" value="Trypsin"/>
    <property type="match status" value="1"/>
</dbReference>
<keyword evidence="3" id="KW-0720">Serine protease</keyword>
<evidence type="ECO:0000313" key="7">
    <source>
        <dbReference type="Proteomes" id="UP000838878"/>
    </source>
</evidence>
<dbReference type="Proteomes" id="UP000838878">
    <property type="component" value="Chromosome 6"/>
</dbReference>
<evidence type="ECO:0000313" key="6">
    <source>
        <dbReference type="EMBL" id="CAH0727223.1"/>
    </source>
</evidence>
<keyword evidence="7" id="KW-1185">Reference proteome</keyword>
<dbReference type="OrthoDB" id="5565075at2759"/>
<dbReference type="PROSITE" id="PS50240">
    <property type="entry name" value="TRYPSIN_DOM"/>
    <property type="match status" value="1"/>
</dbReference>
<evidence type="ECO:0000256" key="1">
    <source>
        <dbReference type="ARBA" id="ARBA00023157"/>
    </source>
</evidence>
<dbReference type="InterPro" id="IPR033116">
    <property type="entry name" value="TRYPSIN_SER"/>
</dbReference>
<dbReference type="GO" id="GO:0006508">
    <property type="term" value="P:proteolysis"/>
    <property type="evidence" value="ECO:0007669"/>
    <property type="project" value="UniProtKB-KW"/>
</dbReference>
<reference evidence="6" key="1">
    <citation type="submission" date="2021-12" db="EMBL/GenBank/DDBJ databases">
        <authorList>
            <person name="Martin H S."/>
        </authorList>
    </citation>
    <scope>NUCLEOTIDE SEQUENCE</scope>
</reference>
<dbReference type="InterPro" id="IPR051487">
    <property type="entry name" value="Ser/Thr_Proteases_Immune/Dev"/>
</dbReference>
<evidence type="ECO:0000256" key="4">
    <source>
        <dbReference type="SAM" id="SignalP"/>
    </source>
</evidence>
<keyword evidence="3" id="KW-0645">Protease</keyword>
<proteinExistence type="inferred from homology"/>
<dbReference type="InterPro" id="IPR018114">
    <property type="entry name" value="TRYPSIN_HIS"/>
</dbReference>
<gene>
    <name evidence="6" type="ORF">BINO364_LOCUS12598</name>
</gene>
<accession>A0A8J9VQA5</accession>
<keyword evidence="4" id="KW-0732">Signal</keyword>
<dbReference type="PANTHER" id="PTHR24256">
    <property type="entry name" value="TRYPTASE-RELATED"/>
    <property type="match status" value="1"/>
</dbReference>
<comment type="similarity">
    <text evidence="2">Belongs to the peptidase S1 family. CLIP subfamily.</text>
</comment>
<feature type="non-terminal residue" evidence="6">
    <location>
        <position position="277"/>
    </location>
</feature>